<dbReference type="InterPro" id="IPR050320">
    <property type="entry name" value="N5-glutamine_MTase"/>
</dbReference>
<dbReference type="SUPFAM" id="SSF53335">
    <property type="entry name" value="S-adenosyl-L-methionine-dependent methyltransferases"/>
    <property type="match status" value="1"/>
</dbReference>
<keyword evidence="3" id="KW-0949">S-adenosyl-L-methionine</keyword>
<dbReference type="GO" id="GO:0005739">
    <property type="term" value="C:mitochondrion"/>
    <property type="evidence" value="ECO:0007669"/>
    <property type="project" value="TreeGrafter"/>
</dbReference>
<sequence>MPRLDGKVVRQAKKISALLPPLLPANRSIERALLELKWIKDELPKDQWHSAVNRRLKLEPLQYILGNQPFGDLNIICEQGVLIPRWETEEWCTRLADLISENACKRLVIVDACTGSGCIPLYLRDNLASADTIYNICGFDISKEAIHLAHRNLLSNRHRKFEESNRVSFQIADISDANIVCKLPVHKIDLVTANPPYIPLSDYKKPVIRGGVEKSVRQYEPQLALIGDVDPYKQLLCNLVKPSQARGFIFEVGYYKQVDFVRKLLDRSWAVGYMNDSAGRVRCVVGWKLDTDLDILERLCDAII</sequence>
<keyword evidence="1" id="KW-0489">Methyltransferase</keyword>
<dbReference type="GeneID" id="76153160"/>
<accession>A0AAD5BAV3</accession>
<dbReference type="GO" id="GO:0008276">
    <property type="term" value="F:protein methyltransferase activity"/>
    <property type="evidence" value="ECO:0007669"/>
    <property type="project" value="InterPro"/>
</dbReference>
<comment type="caution">
    <text evidence="4">The sequence shown here is derived from an EMBL/GenBank/DDBJ whole genome shotgun (WGS) entry which is preliminary data.</text>
</comment>
<evidence type="ECO:0000256" key="1">
    <source>
        <dbReference type="ARBA" id="ARBA00022603"/>
    </source>
</evidence>
<proteinExistence type="predicted"/>
<dbReference type="AlphaFoldDB" id="A0AAD5BAV3"/>
<dbReference type="Gene3D" id="3.40.50.150">
    <property type="entry name" value="Vaccinia Virus protein VP39"/>
    <property type="match status" value="1"/>
</dbReference>
<organism evidence="4 5">
    <name type="scientific">Candida theae</name>
    <dbReference type="NCBI Taxonomy" id="1198502"/>
    <lineage>
        <taxon>Eukaryota</taxon>
        <taxon>Fungi</taxon>
        <taxon>Dikarya</taxon>
        <taxon>Ascomycota</taxon>
        <taxon>Saccharomycotina</taxon>
        <taxon>Pichiomycetes</taxon>
        <taxon>Debaryomycetaceae</taxon>
        <taxon>Candida/Lodderomyces clade</taxon>
        <taxon>Candida</taxon>
    </lineage>
</organism>
<dbReference type="Proteomes" id="UP001204833">
    <property type="component" value="Unassembled WGS sequence"/>
</dbReference>
<dbReference type="RefSeq" id="XP_051606433.1">
    <property type="nucleotide sequence ID" value="XM_051754698.1"/>
</dbReference>
<evidence type="ECO:0000313" key="4">
    <source>
        <dbReference type="EMBL" id="KAI5948923.1"/>
    </source>
</evidence>
<dbReference type="Gene3D" id="1.10.8.10">
    <property type="entry name" value="DNA helicase RuvA subunit, C-terminal domain"/>
    <property type="match status" value="1"/>
</dbReference>
<dbReference type="EMBL" id="JAIHNG010000176">
    <property type="protein sequence ID" value="KAI5948923.1"/>
    <property type="molecule type" value="Genomic_DNA"/>
</dbReference>
<dbReference type="InterPro" id="IPR004556">
    <property type="entry name" value="HemK-like"/>
</dbReference>
<dbReference type="GO" id="GO:0032259">
    <property type="term" value="P:methylation"/>
    <property type="evidence" value="ECO:0007669"/>
    <property type="project" value="UniProtKB-KW"/>
</dbReference>
<protein>
    <recommendedName>
        <fullName evidence="6">Methyltransferase small domain-containing protein</fullName>
    </recommendedName>
</protein>
<dbReference type="PANTHER" id="PTHR18895">
    <property type="entry name" value="HEMK METHYLTRANSFERASE"/>
    <property type="match status" value="1"/>
</dbReference>
<dbReference type="CDD" id="cd02440">
    <property type="entry name" value="AdoMet_MTases"/>
    <property type="match status" value="1"/>
</dbReference>
<reference evidence="4 5" key="1">
    <citation type="journal article" date="2022" name="DNA Res.">
        <title>Genome analysis of five recently described species of the CUG-Ser clade uncovers Candida theae as a new hybrid lineage with pathogenic potential in the Candida parapsilosis species complex.</title>
        <authorList>
            <person name="Mixao V."/>
            <person name="Del Olmo V."/>
            <person name="Hegedusova E."/>
            <person name="Saus E."/>
            <person name="Pryszcz L."/>
            <person name="Cillingova A."/>
            <person name="Nosek J."/>
            <person name="Gabaldon T."/>
        </authorList>
    </citation>
    <scope>NUCLEOTIDE SEQUENCE [LARGE SCALE GENOMIC DNA]</scope>
    <source>
        <strain evidence="4 5">CBS 12239</strain>
    </source>
</reference>
<keyword evidence="2" id="KW-0808">Transferase</keyword>
<evidence type="ECO:0000313" key="5">
    <source>
        <dbReference type="Proteomes" id="UP001204833"/>
    </source>
</evidence>
<dbReference type="PANTHER" id="PTHR18895:SF74">
    <property type="entry name" value="MTRF1L RELEASE FACTOR GLUTAMINE METHYLTRANSFERASE"/>
    <property type="match status" value="1"/>
</dbReference>
<evidence type="ECO:0008006" key="6">
    <source>
        <dbReference type="Google" id="ProtNLM"/>
    </source>
</evidence>
<evidence type="ECO:0000256" key="2">
    <source>
        <dbReference type="ARBA" id="ARBA00022679"/>
    </source>
</evidence>
<dbReference type="InterPro" id="IPR029063">
    <property type="entry name" value="SAM-dependent_MTases_sf"/>
</dbReference>
<name>A0AAD5BAV3_9ASCO</name>
<evidence type="ECO:0000256" key="3">
    <source>
        <dbReference type="ARBA" id="ARBA00022691"/>
    </source>
</evidence>
<dbReference type="NCBIfam" id="TIGR00536">
    <property type="entry name" value="hemK_fam"/>
    <property type="match status" value="1"/>
</dbReference>
<keyword evidence="5" id="KW-1185">Reference proteome</keyword>
<gene>
    <name evidence="4" type="ORF">KGF57_005116</name>
</gene>